<dbReference type="SUPFAM" id="SSF52021">
    <property type="entry name" value="Carbamoyl phosphate synthetase, small subunit N-terminal domain"/>
    <property type="match status" value="1"/>
</dbReference>
<keyword evidence="4" id="KW-0315">Glutamine amidotransferase</keyword>
<dbReference type="Gene3D" id="3.50.30.20">
    <property type="entry name" value="Carbamoyl-phosphate synthase small subunit, N-terminal domain"/>
    <property type="match status" value="1"/>
</dbReference>
<sequence length="354" mass="39500">MIKRLLILENGRVFEGRPLGADQDVTGNLILSHHTSGHQEIISNQTYSGQLLAFTYPRIGNTGFYRELDESLQPSCRAVIVSVYRPQSSFWKQEQDLDAYLKAKGITGIQGIDTRALARILQKEGPLKATIADEGDSLHHILDQLVATVLPKDDARQASTRAPFPVPGVGKNIVLLDFGVKHALLRELSKRSSNIVVLPYDTPLEKIRLYQPDAIVLSSGPGDPRYLGTPALLETLLQLQDCYPVLAIGLGHLLLALANRAELEQLSQPISGRHALYEPLTNQVLIADYYHQYPIKRKQFPKHLLATHVTLEQDYVIGYRHRRRPVLSVQFSPEGSPGPHDLVYLLDEFFGLLG</sequence>
<evidence type="ECO:0000256" key="3">
    <source>
        <dbReference type="ARBA" id="ARBA00012738"/>
    </source>
</evidence>
<evidence type="ECO:0000256" key="5">
    <source>
        <dbReference type="ARBA" id="ARBA00048816"/>
    </source>
</evidence>
<dbReference type="EC" id="6.3.5.5" evidence="3"/>
<dbReference type="OrthoDB" id="9804328at2"/>
<dbReference type="Gene3D" id="3.40.50.880">
    <property type="match status" value="1"/>
</dbReference>
<gene>
    <name evidence="7" type="ORF">E5983_05105</name>
</gene>
<evidence type="ECO:0000256" key="2">
    <source>
        <dbReference type="ARBA" id="ARBA00007800"/>
    </source>
</evidence>
<dbReference type="Proteomes" id="UP000461595">
    <property type="component" value="Unassembled WGS sequence"/>
</dbReference>
<evidence type="ECO:0000313" key="7">
    <source>
        <dbReference type="EMBL" id="MVX59023.1"/>
    </source>
</evidence>
<evidence type="ECO:0000313" key="8">
    <source>
        <dbReference type="Proteomes" id="UP000461595"/>
    </source>
</evidence>
<comment type="pathway">
    <text evidence="1">Amino-acid biosynthesis; L-arginine biosynthesis; carbamoyl phosphate from bicarbonate: step 1/1.</text>
</comment>
<comment type="catalytic activity">
    <reaction evidence="5">
        <text>hydrogencarbonate + L-glutamine + 2 ATP + H2O = carbamoyl phosphate + L-glutamate + 2 ADP + phosphate + 2 H(+)</text>
        <dbReference type="Rhea" id="RHEA:18633"/>
        <dbReference type="ChEBI" id="CHEBI:15377"/>
        <dbReference type="ChEBI" id="CHEBI:15378"/>
        <dbReference type="ChEBI" id="CHEBI:17544"/>
        <dbReference type="ChEBI" id="CHEBI:29985"/>
        <dbReference type="ChEBI" id="CHEBI:30616"/>
        <dbReference type="ChEBI" id="CHEBI:43474"/>
        <dbReference type="ChEBI" id="CHEBI:58228"/>
        <dbReference type="ChEBI" id="CHEBI:58359"/>
        <dbReference type="ChEBI" id="CHEBI:456216"/>
        <dbReference type="EC" id="6.3.5.5"/>
    </reaction>
</comment>
<dbReference type="Pfam" id="PF00988">
    <property type="entry name" value="CPSase_sm_chain"/>
    <property type="match status" value="1"/>
</dbReference>
<reference evidence="7 8" key="1">
    <citation type="submission" date="2019-12" db="EMBL/GenBank/DDBJ databases">
        <title>Microbes associate with the intestines of laboratory mice.</title>
        <authorList>
            <person name="Navarre W."/>
            <person name="Wong E."/>
        </authorList>
    </citation>
    <scope>NUCLEOTIDE SEQUENCE [LARGE SCALE GENOMIC DNA]</scope>
    <source>
        <strain evidence="7 8">NM51_B2-22</strain>
    </source>
</reference>
<dbReference type="NCBIfam" id="NF009475">
    <property type="entry name" value="PRK12838.1"/>
    <property type="match status" value="1"/>
</dbReference>
<dbReference type="Pfam" id="PF00117">
    <property type="entry name" value="GATase"/>
    <property type="match status" value="1"/>
</dbReference>
<evidence type="ECO:0000256" key="1">
    <source>
        <dbReference type="ARBA" id="ARBA00005077"/>
    </source>
</evidence>
<evidence type="ECO:0000259" key="6">
    <source>
        <dbReference type="SMART" id="SM01097"/>
    </source>
</evidence>
<dbReference type="InterPro" id="IPR050472">
    <property type="entry name" value="Anth_synth/Amidotransfase"/>
</dbReference>
<evidence type="ECO:0000256" key="4">
    <source>
        <dbReference type="ARBA" id="ARBA00022962"/>
    </source>
</evidence>
<dbReference type="PROSITE" id="PS51273">
    <property type="entry name" value="GATASE_TYPE_1"/>
    <property type="match status" value="1"/>
</dbReference>
<comment type="caution">
    <text evidence="7">The sequence shown here is derived from an EMBL/GenBank/DDBJ whole genome shotgun (WGS) entry which is preliminary data.</text>
</comment>
<dbReference type="SUPFAM" id="SSF52317">
    <property type="entry name" value="Class I glutamine amidotransferase-like"/>
    <property type="match status" value="1"/>
</dbReference>
<dbReference type="InterPro" id="IPR017926">
    <property type="entry name" value="GATASE"/>
</dbReference>
<dbReference type="PRINTS" id="PR00099">
    <property type="entry name" value="CPSGATASE"/>
</dbReference>
<dbReference type="PANTHER" id="PTHR43418">
    <property type="entry name" value="MULTIFUNCTIONAL TRYPTOPHAN BIOSYNTHESIS PROTEIN-RELATED"/>
    <property type="match status" value="1"/>
</dbReference>
<accession>A0A7X3G8E9</accession>
<proteinExistence type="inferred from homology"/>
<dbReference type="PRINTS" id="PR00096">
    <property type="entry name" value="GATASE"/>
</dbReference>
<feature type="domain" description="Carbamoyl-phosphate synthase small subunit N-terminal" evidence="6">
    <location>
        <begin position="2"/>
        <end position="132"/>
    </location>
</feature>
<dbReference type="EMBL" id="WSRS01000038">
    <property type="protein sequence ID" value="MVX59023.1"/>
    <property type="molecule type" value="Genomic_DNA"/>
</dbReference>
<name>A0A7X3G8E9_9STRE</name>
<dbReference type="InterPro" id="IPR002474">
    <property type="entry name" value="CarbamoylP_synth_ssu_N"/>
</dbReference>
<dbReference type="GO" id="GO:0004088">
    <property type="term" value="F:carbamoyl-phosphate synthase (glutamine-hydrolyzing) activity"/>
    <property type="evidence" value="ECO:0007669"/>
    <property type="project" value="UniProtKB-EC"/>
</dbReference>
<comment type="similarity">
    <text evidence="2">Belongs to the CarA family.</text>
</comment>
<organism evidence="7 8">
    <name type="scientific">Streptococcus danieliae</name>
    <dbReference type="NCBI Taxonomy" id="747656"/>
    <lineage>
        <taxon>Bacteria</taxon>
        <taxon>Bacillati</taxon>
        <taxon>Bacillota</taxon>
        <taxon>Bacilli</taxon>
        <taxon>Lactobacillales</taxon>
        <taxon>Streptococcaceae</taxon>
        <taxon>Streptococcus</taxon>
    </lineage>
</organism>
<dbReference type="AlphaFoldDB" id="A0A7X3G8E9"/>
<protein>
    <recommendedName>
        <fullName evidence="3">carbamoyl-phosphate synthase (glutamine-hydrolyzing)</fullName>
        <ecNumber evidence="3">6.3.5.5</ecNumber>
    </recommendedName>
</protein>
<dbReference type="SMART" id="SM01097">
    <property type="entry name" value="CPSase_sm_chain"/>
    <property type="match status" value="1"/>
</dbReference>
<dbReference type="RefSeq" id="WP_160332829.1">
    <property type="nucleotide sequence ID" value="NZ_WSRS01000038.1"/>
</dbReference>
<dbReference type="PANTHER" id="PTHR43418:SF7">
    <property type="entry name" value="CARBAMOYL-PHOSPHATE SYNTHASE SMALL CHAIN"/>
    <property type="match status" value="1"/>
</dbReference>
<dbReference type="InterPro" id="IPR036480">
    <property type="entry name" value="CarbP_synth_ssu_N_sf"/>
</dbReference>
<dbReference type="InterPro" id="IPR029062">
    <property type="entry name" value="Class_I_gatase-like"/>
</dbReference>